<keyword evidence="1" id="KW-0812">Transmembrane</keyword>
<sequence>MSVRAYPHSQVVAFAGATLAAVLVIGAIYVGSGSLTRFDTPLAAYAAATIFAAFGLVYRYLMWVQRPPTWRYFVASFRLIARPKSFVKSVFHLIALLFKNIVAQKFIANRGKGRWFGHMCMAWGCLLAFAITFPLSWGWVSFGHDGVGNYIVEFMGMRQFAFPPHSIIGFLMFNGLVISAVMIITGVAIAMHRRLFDHGAQAVQSLENDLIPLFLLFSVSVTGLMLTASYKLMGGEHFSFLSLLHAFTVVVLLLWMPFGKLFHVFQRPAQLGVQFYKEEGANGPKALCLRSGQPYQSEMHHDDLAQVMKEIGFDFGEHQNLSPEEKRKLIALNQAAALGEVPYAG</sequence>
<dbReference type="EMBL" id="CP007139">
    <property type="protein sequence ID" value="AIE86579.1"/>
    <property type="molecule type" value="Genomic_DNA"/>
</dbReference>
<dbReference type="STRING" id="661478.OP10G_3211"/>
<feature type="transmembrane region" description="Helical" evidence="1">
    <location>
        <begin position="167"/>
        <end position="189"/>
    </location>
</feature>
<dbReference type="SUPFAM" id="SSF103501">
    <property type="entry name" value="Respiratory nitrate reductase 1 gamma chain"/>
    <property type="match status" value="1"/>
</dbReference>
<keyword evidence="1" id="KW-0472">Membrane</keyword>
<protein>
    <submittedName>
        <fullName evidence="2">Major facilitator superfamily MFS_1</fullName>
    </submittedName>
</protein>
<accession>A0A068NY26</accession>
<feature type="transmembrane region" description="Helical" evidence="1">
    <location>
        <begin position="42"/>
        <end position="61"/>
    </location>
</feature>
<dbReference type="KEGG" id="fgi:OP10G_3211"/>
<feature type="transmembrane region" description="Helical" evidence="1">
    <location>
        <begin position="12"/>
        <end position="30"/>
    </location>
</feature>
<dbReference type="RefSeq" id="WP_025229469.1">
    <property type="nucleotide sequence ID" value="NZ_CP007139.1"/>
</dbReference>
<dbReference type="HOGENOM" id="CLU_726943_0_0_0"/>
<proteinExistence type="predicted"/>
<name>A0A068NY26_FIMGI</name>
<dbReference type="eggNOG" id="COG2223">
    <property type="taxonomic scope" value="Bacteria"/>
</dbReference>
<evidence type="ECO:0000256" key="1">
    <source>
        <dbReference type="SAM" id="Phobius"/>
    </source>
</evidence>
<keyword evidence="3" id="KW-1185">Reference proteome</keyword>
<evidence type="ECO:0000313" key="2">
    <source>
        <dbReference type="EMBL" id="AIE86579.1"/>
    </source>
</evidence>
<feature type="transmembrane region" description="Helical" evidence="1">
    <location>
        <begin position="115"/>
        <end position="140"/>
    </location>
</feature>
<dbReference type="Proteomes" id="UP000027982">
    <property type="component" value="Chromosome"/>
</dbReference>
<organism evidence="2 3">
    <name type="scientific">Fimbriimonas ginsengisoli Gsoil 348</name>
    <dbReference type="NCBI Taxonomy" id="661478"/>
    <lineage>
        <taxon>Bacteria</taxon>
        <taxon>Bacillati</taxon>
        <taxon>Armatimonadota</taxon>
        <taxon>Fimbriimonadia</taxon>
        <taxon>Fimbriimonadales</taxon>
        <taxon>Fimbriimonadaceae</taxon>
        <taxon>Fimbriimonas</taxon>
    </lineage>
</organism>
<dbReference type="OrthoDB" id="247276at2"/>
<keyword evidence="1" id="KW-1133">Transmembrane helix</keyword>
<dbReference type="AlphaFoldDB" id="A0A068NY26"/>
<reference evidence="2 3" key="1">
    <citation type="journal article" date="2014" name="PLoS ONE">
        <title>The first complete genome sequence of the class fimbriimonadia in the phylum armatimonadetes.</title>
        <authorList>
            <person name="Hu Z.Y."/>
            <person name="Wang Y.Z."/>
            <person name="Im W.T."/>
            <person name="Wang S.Y."/>
            <person name="Zhao G.P."/>
            <person name="Zheng H.J."/>
            <person name="Quan Z.X."/>
        </authorList>
    </citation>
    <scope>NUCLEOTIDE SEQUENCE [LARGE SCALE GENOMIC DNA]</scope>
    <source>
        <strain evidence="2">Gsoil 348</strain>
    </source>
</reference>
<feature type="transmembrane region" description="Helical" evidence="1">
    <location>
        <begin position="238"/>
        <end position="258"/>
    </location>
</feature>
<gene>
    <name evidence="2" type="ORF">OP10G_3211</name>
</gene>
<dbReference type="Gene3D" id="1.20.950.20">
    <property type="entry name" value="Transmembrane di-heme cytochromes, Chain C"/>
    <property type="match status" value="1"/>
</dbReference>
<dbReference type="InterPro" id="IPR036197">
    <property type="entry name" value="NarG-like_sf"/>
</dbReference>
<evidence type="ECO:0000313" key="3">
    <source>
        <dbReference type="Proteomes" id="UP000027982"/>
    </source>
</evidence>
<feature type="transmembrane region" description="Helical" evidence="1">
    <location>
        <begin position="210"/>
        <end position="232"/>
    </location>
</feature>